<comment type="caution">
    <text evidence="2">The sequence shown here is derived from an EMBL/GenBank/DDBJ whole genome shotgun (WGS) entry which is preliminary data.</text>
</comment>
<reference evidence="3" key="1">
    <citation type="journal article" date="2019" name="Int. J. Syst. Evol. Microbiol.">
        <title>The Global Catalogue of Microorganisms (GCM) 10K type strain sequencing project: providing services to taxonomists for standard genome sequencing and annotation.</title>
        <authorList>
            <consortium name="The Broad Institute Genomics Platform"/>
            <consortium name="The Broad Institute Genome Sequencing Center for Infectious Disease"/>
            <person name="Wu L."/>
            <person name="Ma J."/>
        </authorList>
    </citation>
    <scope>NUCLEOTIDE SEQUENCE [LARGE SCALE GENOMIC DNA]</scope>
    <source>
        <strain evidence="3">CECT 8289</strain>
    </source>
</reference>
<evidence type="ECO:0000313" key="3">
    <source>
        <dbReference type="Proteomes" id="UP001595907"/>
    </source>
</evidence>
<organism evidence="2 3">
    <name type="scientific">Ferruginibacter yonginensis</name>
    <dbReference type="NCBI Taxonomy" id="1310416"/>
    <lineage>
        <taxon>Bacteria</taxon>
        <taxon>Pseudomonadati</taxon>
        <taxon>Bacteroidota</taxon>
        <taxon>Chitinophagia</taxon>
        <taxon>Chitinophagales</taxon>
        <taxon>Chitinophagaceae</taxon>
        <taxon>Ferruginibacter</taxon>
    </lineage>
</organism>
<dbReference type="InterPro" id="IPR029464">
    <property type="entry name" value="HSDR_N"/>
</dbReference>
<sequence>MIQINYPTQKPAIKSLQGKELIFCAIRKRWYVITPEEWVRQNFILYLIHVLQYPASLIAVEKQITIGAIKRRFDIVVYKNDVPYLVIECKEMNVPLTEQTLTQVLHYNATVNAPYLAITNGNYCKAFLKTDNGMYEIFELPTAATR</sequence>
<proteinExistence type="predicted"/>
<feature type="domain" description="Type I restriction enzyme R protein N-terminal" evidence="1">
    <location>
        <begin position="35"/>
        <end position="137"/>
    </location>
</feature>
<accession>A0ABV8QV77</accession>
<dbReference type="Proteomes" id="UP001595907">
    <property type="component" value="Unassembled WGS sequence"/>
</dbReference>
<protein>
    <submittedName>
        <fullName evidence="2">Type I restriction enzyme HsdR N-terminal domain-containing protein</fullName>
    </submittedName>
</protein>
<evidence type="ECO:0000259" key="1">
    <source>
        <dbReference type="Pfam" id="PF13588"/>
    </source>
</evidence>
<dbReference type="EMBL" id="JBHSCZ010000004">
    <property type="protein sequence ID" value="MFC4263778.1"/>
    <property type="molecule type" value="Genomic_DNA"/>
</dbReference>
<gene>
    <name evidence="2" type="ORF">ACFOWM_12855</name>
</gene>
<evidence type="ECO:0000313" key="2">
    <source>
        <dbReference type="EMBL" id="MFC4263778.1"/>
    </source>
</evidence>
<keyword evidence="3" id="KW-1185">Reference proteome</keyword>
<dbReference type="Pfam" id="PF13588">
    <property type="entry name" value="HSDR_N_2"/>
    <property type="match status" value="1"/>
</dbReference>
<name>A0ABV8QV77_9BACT</name>
<dbReference type="RefSeq" id="WP_379710791.1">
    <property type="nucleotide sequence ID" value="NZ_JBHSCZ010000004.1"/>
</dbReference>